<dbReference type="InterPro" id="IPR005303">
    <property type="entry name" value="MOCOS_middle"/>
</dbReference>
<dbReference type="PROSITE" id="PS51340">
    <property type="entry name" value="MOSC"/>
    <property type="match status" value="1"/>
</dbReference>
<name>A0A7S8HAU4_9HYPH</name>
<sequence length="244" mass="25968">MTDFAGKVTALWRYPVSSLGGERLEAGHIGPDGVAGDRRWGIADAETGGVAGPEREKRWRIAPEVSARLAGEGAEIRLAGGDWMRAGGEAARAALAAHFGFPVEIRPHPGGAGDGSKPVQPRYERAAIHLLTTSSLAALRRILPDAVIDERRFRPNLVLDTGDDAVGFAETGWIGRRIGIGEAELRIVEPCERCAFTMIGQPDLPFDKRILAAISSENGKGFGVLCSVVRPGTVALGDEARLSR</sequence>
<accession>A0A7S8HAU4</accession>
<protein>
    <submittedName>
        <fullName evidence="2">MOSC domain-containing protein</fullName>
    </submittedName>
</protein>
<dbReference type="GO" id="GO:0030151">
    <property type="term" value="F:molybdenum ion binding"/>
    <property type="evidence" value="ECO:0007669"/>
    <property type="project" value="InterPro"/>
</dbReference>
<proteinExistence type="predicted"/>
<dbReference type="InterPro" id="IPR011037">
    <property type="entry name" value="Pyrv_Knase-like_insert_dom_sf"/>
</dbReference>
<dbReference type="KEGG" id="kmn:HW532_04015"/>
<dbReference type="SUPFAM" id="SSF50800">
    <property type="entry name" value="PK beta-barrel domain-like"/>
    <property type="match status" value="1"/>
</dbReference>
<dbReference type="AlphaFoldDB" id="A0A7S8HAU4"/>
<dbReference type="Pfam" id="PF03473">
    <property type="entry name" value="MOSC"/>
    <property type="match status" value="1"/>
</dbReference>
<gene>
    <name evidence="2" type="ORF">HW532_04015</name>
</gene>
<dbReference type="Proteomes" id="UP000593594">
    <property type="component" value="Chromosome"/>
</dbReference>
<dbReference type="GO" id="GO:0003824">
    <property type="term" value="F:catalytic activity"/>
    <property type="evidence" value="ECO:0007669"/>
    <property type="project" value="InterPro"/>
</dbReference>
<keyword evidence="3" id="KW-1185">Reference proteome</keyword>
<reference evidence="2 3" key="1">
    <citation type="submission" date="2020-06" db="EMBL/GenBank/DDBJ databases">
        <title>Genome sequence of 2 isolates from Red Sea Mangroves.</title>
        <authorList>
            <person name="Sefrji F."/>
            <person name="Michoud G."/>
            <person name="Merlino G."/>
            <person name="Daffonchio D."/>
        </authorList>
    </citation>
    <scope>NUCLEOTIDE SEQUENCE [LARGE SCALE GENOMIC DNA]</scope>
    <source>
        <strain evidence="2 3">R1DC25</strain>
    </source>
</reference>
<feature type="domain" description="MOSC" evidence="1">
    <location>
        <begin position="88"/>
        <end position="243"/>
    </location>
</feature>
<dbReference type="InterPro" id="IPR005302">
    <property type="entry name" value="MoCF_Sase_C"/>
</dbReference>
<dbReference type="Gene3D" id="2.40.33.20">
    <property type="entry name" value="PK beta-barrel domain-like"/>
    <property type="match status" value="1"/>
</dbReference>
<organism evidence="2 3">
    <name type="scientific">Kaustia mangrovi</name>
    <dbReference type="NCBI Taxonomy" id="2593653"/>
    <lineage>
        <taxon>Bacteria</taxon>
        <taxon>Pseudomonadati</taxon>
        <taxon>Pseudomonadota</taxon>
        <taxon>Alphaproteobacteria</taxon>
        <taxon>Hyphomicrobiales</taxon>
        <taxon>Parvibaculaceae</taxon>
        <taxon>Kaustia</taxon>
    </lineage>
</organism>
<evidence type="ECO:0000313" key="3">
    <source>
        <dbReference type="Proteomes" id="UP000593594"/>
    </source>
</evidence>
<evidence type="ECO:0000313" key="2">
    <source>
        <dbReference type="EMBL" id="QPC41952.1"/>
    </source>
</evidence>
<evidence type="ECO:0000259" key="1">
    <source>
        <dbReference type="PROSITE" id="PS51340"/>
    </source>
</evidence>
<dbReference type="EMBL" id="CP058214">
    <property type="protein sequence ID" value="QPC41952.1"/>
    <property type="molecule type" value="Genomic_DNA"/>
</dbReference>
<dbReference type="Pfam" id="PF03476">
    <property type="entry name" value="MOSC_N"/>
    <property type="match status" value="1"/>
</dbReference>
<dbReference type="GO" id="GO:0030170">
    <property type="term" value="F:pyridoxal phosphate binding"/>
    <property type="evidence" value="ECO:0007669"/>
    <property type="project" value="InterPro"/>
</dbReference>
<dbReference type="RefSeq" id="WP_213163179.1">
    <property type="nucleotide sequence ID" value="NZ_CP058214.1"/>
</dbReference>